<feature type="non-terminal residue" evidence="1">
    <location>
        <position position="1"/>
    </location>
</feature>
<name>A0A2H3IZY5_WOLCO</name>
<dbReference type="Gene3D" id="3.40.1810.10">
    <property type="entry name" value="Transcription factor, MADS-box"/>
    <property type="match status" value="1"/>
</dbReference>
<dbReference type="GO" id="GO:0046983">
    <property type="term" value="F:protein dimerization activity"/>
    <property type="evidence" value="ECO:0007669"/>
    <property type="project" value="InterPro"/>
</dbReference>
<evidence type="ECO:0008006" key="3">
    <source>
        <dbReference type="Google" id="ProtNLM"/>
    </source>
</evidence>
<dbReference type="GO" id="GO:0045944">
    <property type="term" value="P:positive regulation of transcription by RNA polymerase II"/>
    <property type="evidence" value="ECO:0007669"/>
    <property type="project" value="UniProtKB-ARBA"/>
</dbReference>
<dbReference type="Proteomes" id="UP000218811">
    <property type="component" value="Unassembled WGS sequence"/>
</dbReference>
<accession>A0A2H3IZY5</accession>
<proteinExistence type="predicted"/>
<reference evidence="1 2" key="1">
    <citation type="journal article" date="2012" name="Science">
        <title>The Paleozoic origin of enzymatic lignin decomposition reconstructed from 31 fungal genomes.</title>
        <authorList>
            <person name="Floudas D."/>
            <person name="Binder M."/>
            <person name="Riley R."/>
            <person name="Barry K."/>
            <person name="Blanchette R.A."/>
            <person name="Henrissat B."/>
            <person name="Martinez A.T."/>
            <person name="Otillar R."/>
            <person name="Spatafora J.W."/>
            <person name="Yadav J.S."/>
            <person name="Aerts A."/>
            <person name="Benoit I."/>
            <person name="Boyd A."/>
            <person name="Carlson A."/>
            <person name="Copeland A."/>
            <person name="Coutinho P.M."/>
            <person name="de Vries R.P."/>
            <person name="Ferreira P."/>
            <person name="Findley K."/>
            <person name="Foster B."/>
            <person name="Gaskell J."/>
            <person name="Glotzer D."/>
            <person name="Gorecki P."/>
            <person name="Heitman J."/>
            <person name="Hesse C."/>
            <person name="Hori C."/>
            <person name="Igarashi K."/>
            <person name="Jurgens J.A."/>
            <person name="Kallen N."/>
            <person name="Kersten P."/>
            <person name="Kohler A."/>
            <person name="Kuees U."/>
            <person name="Kumar T.K.A."/>
            <person name="Kuo A."/>
            <person name="LaButti K."/>
            <person name="Larrondo L.F."/>
            <person name="Lindquist E."/>
            <person name="Ling A."/>
            <person name="Lombard V."/>
            <person name="Lucas S."/>
            <person name="Lundell T."/>
            <person name="Martin R."/>
            <person name="McLaughlin D.J."/>
            <person name="Morgenstern I."/>
            <person name="Morin E."/>
            <person name="Murat C."/>
            <person name="Nagy L.G."/>
            <person name="Nolan M."/>
            <person name="Ohm R.A."/>
            <person name="Patyshakuliyeva A."/>
            <person name="Rokas A."/>
            <person name="Ruiz-Duenas F.J."/>
            <person name="Sabat G."/>
            <person name="Salamov A."/>
            <person name="Samejima M."/>
            <person name="Schmutz J."/>
            <person name="Slot J.C."/>
            <person name="St John F."/>
            <person name="Stenlid J."/>
            <person name="Sun H."/>
            <person name="Sun S."/>
            <person name="Syed K."/>
            <person name="Tsang A."/>
            <person name="Wiebenga A."/>
            <person name="Young D."/>
            <person name="Pisabarro A."/>
            <person name="Eastwood D.C."/>
            <person name="Martin F."/>
            <person name="Cullen D."/>
            <person name="Grigoriev I.V."/>
            <person name="Hibbett D.S."/>
        </authorList>
    </citation>
    <scope>NUCLEOTIDE SEQUENCE [LARGE SCALE GENOMIC DNA]</scope>
    <source>
        <strain evidence="1 2">MD-104</strain>
    </source>
</reference>
<dbReference type="AlphaFoldDB" id="A0A2H3IZY5"/>
<dbReference type="EMBL" id="KB467843">
    <property type="protein sequence ID" value="PCH35291.1"/>
    <property type="molecule type" value="Genomic_DNA"/>
</dbReference>
<organism evidence="1 2">
    <name type="scientific">Wolfiporia cocos (strain MD-104)</name>
    <name type="common">Brown rot fungus</name>
    <dbReference type="NCBI Taxonomy" id="742152"/>
    <lineage>
        <taxon>Eukaryota</taxon>
        <taxon>Fungi</taxon>
        <taxon>Dikarya</taxon>
        <taxon>Basidiomycota</taxon>
        <taxon>Agaricomycotina</taxon>
        <taxon>Agaricomycetes</taxon>
        <taxon>Polyporales</taxon>
        <taxon>Phaeolaceae</taxon>
        <taxon>Wolfiporia</taxon>
    </lineage>
</organism>
<evidence type="ECO:0000313" key="1">
    <source>
        <dbReference type="EMBL" id="PCH35291.1"/>
    </source>
</evidence>
<dbReference type="InterPro" id="IPR036879">
    <property type="entry name" value="TF_MADSbox_sf"/>
</dbReference>
<feature type="non-terminal residue" evidence="1">
    <location>
        <position position="51"/>
    </location>
</feature>
<sequence>LNVLTSTEVLLLVAGGEGIVHTYTPARFKPLALQSESKTLIQACMGATKTS</sequence>
<dbReference type="GO" id="GO:0003677">
    <property type="term" value="F:DNA binding"/>
    <property type="evidence" value="ECO:0007669"/>
    <property type="project" value="InterPro"/>
</dbReference>
<protein>
    <recommendedName>
        <fullName evidence="3">MADS-box domain-containing protein</fullName>
    </recommendedName>
</protein>
<keyword evidence="2" id="KW-1185">Reference proteome</keyword>
<evidence type="ECO:0000313" key="2">
    <source>
        <dbReference type="Proteomes" id="UP000218811"/>
    </source>
</evidence>
<gene>
    <name evidence="1" type="ORF">WOLCODRAFT_42811</name>
</gene>
<dbReference type="STRING" id="742152.A0A2H3IZY5"/>